<keyword evidence="2" id="KW-1185">Reference proteome</keyword>
<dbReference type="eggNOG" id="COG0727">
    <property type="taxonomic scope" value="Bacteria"/>
</dbReference>
<gene>
    <name evidence="1" type="ordered locus">Bind_2301</name>
</gene>
<dbReference type="PANTHER" id="PTHR36931:SF1">
    <property type="entry name" value="UPF0153 PROTEIN YEIW"/>
    <property type="match status" value="1"/>
</dbReference>
<proteinExistence type="predicted"/>
<protein>
    <recommendedName>
        <fullName evidence="3">Zinc/iron-chelating domain-containing protein</fullName>
    </recommendedName>
</protein>
<dbReference type="KEGG" id="bid:Bind_2301"/>
<organism evidence="1 2">
    <name type="scientific">Beijerinckia indica subsp. indica (strain ATCC 9039 / DSM 1715 / NCIMB 8712)</name>
    <dbReference type="NCBI Taxonomy" id="395963"/>
    <lineage>
        <taxon>Bacteria</taxon>
        <taxon>Pseudomonadati</taxon>
        <taxon>Pseudomonadota</taxon>
        <taxon>Alphaproteobacteria</taxon>
        <taxon>Hyphomicrobiales</taxon>
        <taxon>Beijerinckiaceae</taxon>
        <taxon>Beijerinckia</taxon>
    </lineage>
</organism>
<evidence type="ECO:0000313" key="2">
    <source>
        <dbReference type="Proteomes" id="UP000001695"/>
    </source>
</evidence>
<evidence type="ECO:0008006" key="3">
    <source>
        <dbReference type="Google" id="ProtNLM"/>
    </source>
</evidence>
<sequence>MPTIPGKDCGPCSLCCKILEITEFQKSAGIWCAHCAQEQGCAIYATRPDVCRDYECLWRGDRALGPMLRPDRVGTLLMEDPDSDEYRAVCDPARPMAWRHPLVFKHLLAMAKAGRIVVAKAGLKAWRIRANGEWGPCI</sequence>
<reference evidence="1 2" key="2">
    <citation type="journal article" date="2010" name="J. Bacteriol.">
        <title>Complete genome sequence of Beijerinckia indica subsp. indica.</title>
        <authorList>
            <person name="Tamas I."/>
            <person name="Dedysh S.N."/>
            <person name="Liesack W."/>
            <person name="Stott M.B."/>
            <person name="Alam M."/>
            <person name="Murrell J.C."/>
            <person name="Dunfield P.F."/>
        </authorList>
    </citation>
    <scope>NUCLEOTIDE SEQUENCE [LARGE SCALE GENOMIC DNA]</scope>
    <source>
        <strain evidence="2">ATCC 9039 / DSM 1715 / NCIMB 8712</strain>
    </source>
</reference>
<dbReference type="EMBL" id="CP001016">
    <property type="protein sequence ID" value="ACB95914.1"/>
    <property type="molecule type" value="Genomic_DNA"/>
</dbReference>
<accession>B2IHC9</accession>
<dbReference type="PANTHER" id="PTHR36931">
    <property type="entry name" value="UPF0153 PROTEIN YEIW"/>
    <property type="match status" value="1"/>
</dbReference>
<dbReference type="HOGENOM" id="CLU_117076_0_0_5"/>
<dbReference type="OrthoDB" id="7202843at2"/>
<dbReference type="Proteomes" id="UP000001695">
    <property type="component" value="Chromosome"/>
</dbReference>
<dbReference type="RefSeq" id="WP_012385267.1">
    <property type="nucleotide sequence ID" value="NC_010581.1"/>
</dbReference>
<dbReference type="InterPro" id="IPR052572">
    <property type="entry name" value="UPF0153_domain"/>
</dbReference>
<evidence type="ECO:0000313" key="1">
    <source>
        <dbReference type="EMBL" id="ACB95914.1"/>
    </source>
</evidence>
<dbReference type="STRING" id="395963.Bind_2301"/>
<name>B2IHC9_BEII9</name>
<reference evidence="2" key="1">
    <citation type="submission" date="2008-03" db="EMBL/GenBank/DDBJ databases">
        <title>Complete sequence of chromosome of Beijerinckia indica subsp. indica ATCC 9039.</title>
        <authorList>
            <consortium name="US DOE Joint Genome Institute"/>
            <person name="Copeland A."/>
            <person name="Lucas S."/>
            <person name="Lapidus A."/>
            <person name="Glavina del Rio T."/>
            <person name="Dalin E."/>
            <person name="Tice H."/>
            <person name="Bruce D."/>
            <person name="Goodwin L."/>
            <person name="Pitluck S."/>
            <person name="LaButti K."/>
            <person name="Schmutz J."/>
            <person name="Larimer F."/>
            <person name="Land M."/>
            <person name="Hauser L."/>
            <person name="Kyrpides N."/>
            <person name="Mikhailova N."/>
            <person name="Dunfield P.F."/>
            <person name="Dedysh S.N."/>
            <person name="Liesack W."/>
            <person name="Saw J.H."/>
            <person name="Alam M."/>
            <person name="Chen Y."/>
            <person name="Murrell J.C."/>
            <person name="Richardson P."/>
        </authorList>
    </citation>
    <scope>NUCLEOTIDE SEQUENCE [LARGE SCALE GENOMIC DNA]</scope>
    <source>
        <strain evidence="2">ATCC 9039 / DSM 1715 / NCIMB 8712</strain>
    </source>
</reference>
<dbReference type="AlphaFoldDB" id="B2IHC9"/>